<gene>
    <name evidence="1" type="ORF">S03H2_73000</name>
</gene>
<dbReference type="AlphaFoldDB" id="X1JM52"/>
<organism evidence="1">
    <name type="scientific">marine sediment metagenome</name>
    <dbReference type="NCBI Taxonomy" id="412755"/>
    <lineage>
        <taxon>unclassified sequences</taxon>
        <taxon>metagenomes</taxon>
        <taxon>ecological metagenomes</taxon>
    </lineage>
</organism>
<evidence type="ECO:0000313" key="1">
    <source>
        <dbReference type="EMBL" id="GAH95831.1"/>
    </source>
</evidence>
<sequence>NLVKTRLISERILDNINSGVSILNHIKIAIRIRVINA</sequence>
<proteinExistence type="predicted"/>
<feature type="non-terminal residue" evidence="1">
    <location>
        <position position="37"/>
    </location>
</feature>
<dbReference type="EMBL" id="BARU01049732">
    <property type="protein sequence ID" value="GAH95831.1"/>
    <property type="molecule type" value="Genomic_DNA"/>
</dbReference>
<protein>
    <submittedName>
        <fullName evidence="1">Uncharacterized protein</fullName>
    </submittedName>
</protein>
<feature type="non-terminal residue" evidence="1">
    <location>
        <position position="1"/>
    </location>
</feature>
<name>X1JM52_9ZZZZ</name>
<accession>X1JM52</accession>
<reference evidence="1" key="1">
    <citation type="journal article" date="2014" name="Front. Microbiol.">
        <title>High frequency of phylogenetically diverse reductive dehalogenase-homologous genes in deep subseafloor sedimentary metagenomes.</title>
        <authorList>
            <person name="Kawai M."/>
            <person name="Futagami T."/>
            <person name="Toyoda A."/>
            <person name="Takaki Y."/>
            <person name="Nishi S."/>
            <person name="Hori S."/>
            <person name="Arai W."/>
            <person name="Tsubouchi T."/>
            <person name="Morono Y."/>
            <person name="Uchiyama I."/>
            <person name="Ito T."/>
            <person name="Fujiyama A."/>
            <person name="Inagaki F."/>
            <person name="Takami H."/>
        </authorList>
    </citation>
    <scope>NUCLEOTIDE SEQUENCE</scope>
    <source>
        <strain evidence="1">Expedition CK06-06</strain>
    </source>
</reference>
<comment type="caution">
    <text evidence="1">The sequence shown here is derived from an EMBL/GenBank/DDBJ whole genome shotgun (WGS) entry which is preliminary data.</text>
</comment>